<gene>
    <name evidence="1" type="ORF">ACHKAR_05925</name>
</gene>
<evidence type="ECO:0000313" key="2">
    <source>
        <dbReference type="Proteomes" id="UP001610063"/>
    </source>
</evidence>
<accession>A0ABW7N6D4</accession>
<comment type="caution">
    <text evidence="1">The sequence shown here is derived from an EMBL/GenBank/DDBJ whole genome shotgun (WGS) entry which is preliminary data.</text>
</comment>
<dbReference type="RefSeq" id="WP_395416571.1">
    <property type="nucleotide sequence ID" value="NZ_JBIPKE010000013.1"/>
</dbReference>
<organism evidence="1 2">
    <name type="scientific">Marinoscillum luteum</name>
    <dbReference type="NCBI Taxonomy" id="861051"/>
    <lineage>
        <taxon>Bacteria</taxon>
        <taxon>Pseudomonadati</taxon>
        <taxon>Bacteroidota</taxon>
        <taxon>Cytophagia</taxon>
        <taxon>Cytophagales</taxon>
        <taxon>Reichenbachiellaceae</taxon>
        <taxon>Marinoscillum</taxon>
    </lineage>
</organism>
<dbReference type="EMBL" id="JBIPKE010000013">
    <property type="protein sequence ID" value="MFH6982965.1"/>
    <property type="molecule type" value="Genomic_DNA"/>
</dbReference>
<dbReference type="InterPro" id="IPR014917">
    <property type="entry name" value="DUF1800"/>
</dbReference>
<dbReference type="Pfam" id="PF08811">
    <property type="entry name" value="DUF1800"/>
    <property type="match status" value="1"/>
</dbReference>
<dbReference type="Proteomes" id="UP001610063">
    <property type="component" value="Unassembled WGS sequence"/>
</dbReference>
<evidence type="ECO:0000313" key="1">
    <source>
        <dbReference type="EMBL" id="MFH6982965.1"/>
    </source>
</evidence>
<proteinExistence type="predicted"/>
<sequence length="573" mass="65534">MNNSKDRNYLPKNYQELLAKYRKVPPVVLETNHPASPKRSALATGLEVYSGEWGDVQKLHLLRRTLFGTRQKDLEALAGLDVSQAVDLLLTKGTVTLPVNNYNDPANGVEDPEIAFGETWINSAYGDQYEGPRTNSLKGWLIKNMLNQDTSVEEKMLLFWHNLLPIQTWGVFYAKLSYRYFEMLRRNLFGNFKTMIKELTLDPAMLLYLNGTFNNKEAPDENYGRELQELFCIGKGPNANFTEEDVQAAARVLTGWVVRWEDFEASGILPSYFYSPFHDTTNKQFSAFYGNRVILGRTGEAGAEELDELLDMIFDNNETALYLCRRLYQFFVYPEIDAAAESQVIEPLANILRTNDYEVKPVLEALFKSAHFHDEANWGAIIKSPTEYVLGLWRTLEVEGVDPEDLLLGYTQHNSFLWNMANLGMEIGDPPSVSGWPAYYQTPSYDKYWLTTDTIANRAIASDSLVYWGFWIKEGVQIPADLIKFISGLNHPEDPNLMLLESSRLLLGMELETEMLNNLKSILLSGQQTDSYWSTAWGELTENPDDEEYRMVVENRLKPTFQHLLQLGEAQLM</sequence>
<name>A0ABW7N6D4_9BACT</name>
<protein>
    <submittedName>
        <fullName evidence="1">DUF1800 family protein</fullName>
    </submittedName>
</protein>
<keyword evidence="2" id="KW-1185">Reference proteome</keyword>
<reference evidence="1 2" key="1">
    <citation type="journal article" date="2013" name="Int. J. Syst. Evol. Microbiol.">
        <title>Marinoscillum luteum sp. nov., isolated from marine sediment.</title>
        <authorList>
            <person name="Cha I.T."/>
            <person name="Park S.J."/>
            <person name="Kim S.J."/>
            <person name="Kim J.G."/>
            <person name="Jung M.Y."/>
            <person name="Shin K.S."/>
            <person name="Kwon K.K."/>
            <person name="Yang S.H."/>
            <person name="Seo Y.S."/>
            <person name="Rhee S.K."/>
        </authorList>
    </citation>
    <scope>NUCLEOTIDE SEQUENCE [LARGE SCALE GENOMIC DNA]</scope>
    <source>
        <strain evidence="1 2">KCTC 23939</strain>
    </source>
</reference>